<dbReference type="InterPro" id="IPR043129">
    <property type="entry name" value="ATPase_NBD"/>
</dbReference>
<dbReference type="InterPro" id="IPR049067">
    <property type="entry name" value="MreB-like_C"/>
</dbReference>
<evidence type="ECO:0000259" key="2">
    <source>
        <dbReference type="Pfam" id="PF17989"/>
    </source>
</evidence>
<dbReference type="KEGG" id="nmv:NITMOv2_3077"/>
<dbReference type="Pfam" id="PF21522">
    <property type="entry name" value="MreB-like_C"/>
    <property type="match status" value="1"/>
</dbReference>
<protein>
    <submittedName>
        <fullName evidence="4">Uncharacterized protein</fullName>
    </submittedName>
</protein>
<proteinExistence type="predicted"/>
<evidence type="ECO:0000256" key="1">
    <source>
        <dbReference type="SAM" id="MobiDB-lite"/>
    </source>
</evidence>
<dbReference type="Pfam" id="PF17989">
    <property type="entry name" value="ALP_N"/>
    <property type="match status" value="1"/>
</dbReference>
<dbReference type="PATRIC" id="fig|42253.5.peg.3032"/>
<sequence>MATRTRATAKAGMTSGVRHSPNQPNGEVSFIGLDVGYGYTKIVFEDGQRIIYPSLVAPVAVTSIDLGLSLSKSAVQVEGADYVVGEEAVQAGWRFREQYDGWWTSPTFKALVAFAARHVPEGAHVFTGLPLHVYASAAAQTQVAEVVRKGLRTNQVTVFPQGVGAFFAAIAAHPGSEEGRNAFVDIGMRTTEFVGMSNRQFLSDLSCGKVLGVTELFARVAESLTHQHERAIDPYEVDLAIQGLRPIKVKGDNLAQKVIDETIQPLLKPFAERILGEMARLWGPGAPSFDRVIFCGGGALMLKPYLSAFRGKVEFLRDSQYANACGYLHFGRWVYQRTVTNNAVHPTQSEQDHQGESIQDEDMLRVGGTI</sequence>
<feature type="region of interest" description="Disordered" evidence="1">
    <location>
        <begin position="1"/>
        <end position="21"/>
    </location>
</feature>
<evidence type="ECO:0000313" key="5">
    <source>
        <dbReference type="Proteomes" id="UP000069205"/>
    </source>
</evidence>
<dbReference type="SUPFAM" id="SSF53067">
    <property type="entry name" value="Actin-like ATPase domain"/>
    <property type="match status" value="2"/>
</dbReference>
<gene>
    <name evidence="4" type="ORF">NITMOv2_3077</name>
</gene>
<organism evidence="4 5">
    <name type="scientific">Nitrospira moscoviensis</name>
    <dbReference type="NCBI Taxonomy" id="42253"/>
    <lineage>
        <taxon>Bacteria</taxon>
        <taxon>Pseudomonadati</taxon>
        <taxon>Nitrospirota</taxon>
        <taxon>Nitrospiria</taxon>
        <taxon>Nitrospirales</taxon>
        <taxon>Nitrospiraceae</taxon>
        <taxon>Nitrospira</taxon>
    </lineage>
</organism>
<dbReference type="RefSeq" id="WP_053380475.1">
    <property type="nucleotide sequence ID" value="NZ_CP011801.1"/>
</dbReference>
<feature type="domain" description="Actin homologue MreB-like C-terminal" evidence="3">
    <location>
        <begin position="184"/>
        <end position="307"/>
    </location>
</feature>
<dbReference type="Proteomes" id="UP000069205">
    <property type="component" value="Chromosome"/>
</dbReference>
<dbReference type="AlphaFoldDB" id="A0A0K2GEV0"/>
<keyword evidence="5" id="KW-1185">Reference proteome</keyword>
<dbReference type="CDD" id="cd24025">
    <property type="entry name" value="ASKHA_NBD_ParM_pCBH-like"/>
    <property type="match status" value="1"/>
</dbReference>
<accession>A0A0K2GEV0</accession>
<dbReference type="EMBL" id="CP011801">
    <property type="protein sequence ID" value="ALA59476.1"/>
    <property type="molecule type" value="Genomic_DNA"/>
</dbReference>
<dbReference type="STRING" id="42253.NITMOv2_3077"/>
<evidence type="ECO:0000259" key="3">
    <source>
        <dbReference type="Pfam" id="PF21522"/>
    </source>
</evidence>
<name>A0A0K2GEV0_NITMO</name>
<reference evidence="4 5" key="1">
    <citation type="journal article" date="2015" name="Proc. Natl. Acad. Sci. U.S.A.">
        <title>Expanded metabolic versatility of ubiquitous nitrite-oxidizing bacteria from the genus Nitrospira.</title>
        <authorList>
            <person name="Koch H."/>
            <person name="Lucker S."/>
            <person name="Albertsen M."/>
            <person name="Kitzinger K."/>
            <person name="Herbold C."/>
            <person name="Spieck E."/>
            <person name="Nielsen P.H."/>
            <person name="Wagner M."/>
            <person name="Daims H."/>
        </authorList>
    </citation>
    <scope>NUCLEOTIDE SEQUENCE [LARGE SCALE GENOMIC DNA]</scope>
    <source>
        <strain evidence="4 5">NSP M-1</strain>
    </source>
</reference>
<dbReference type="OrthoDB" id="5412507at2"/>
<feature type="domain" description="Actin-like protein N-terminal" evidence="2">
    <location>
        <begin position="32"/>
        <end position="164"/>
    </location>
</feature>
<evidence type="ECO:0000313" key="4">
    <source>
        <dbReference type="EMBL" id="ALA59476.1"/>
    </source>
</evidence>
<dbReference type="Gene3D" id="3.30.420.40">
    <property type="match status" value="2"/>
</dbReference>
<dbReference type="InterPro" id="IPR040607">
    <property type="entry name" value="ALP_N"/>
</dbReference>